<name>A0A7W7AKZ7_9SPHN</name>
<reference evidence="3 4" key="1">
    <citation type="submission" date="2020-08" db="EMBL/GenBank/DDBJ databases">
        <title>Genomic Encyclopedia of Type Strains, Phase IV (KMG-IV): sequencing the most valuable type-strain genomes for metagenomic binning, comparative biology and taxonomic classification.</title>
        <authorList>
            <person name="Goeker M."/>
        </authorList>
    </citation>
    <scope>NUCLEOTIDE SEQUENCE [LARGE SCALE GENOMIC DNA]</scope>
    <source>
        <strain evidence="3 4">DSM 15867</strain>
    </source>
</reference>
<accession>A0A7W7AKZ7</accession>
<dbReference type="AlphaFoldDB" id="A0A7W7AKZ7"/>
<dbReference type="GO" id="GO:0008270">
    <property type="term" value="F:zinc ion binding"/>
    <property type="evidence" value="ECO:0007669"/>
    <property type="project" value="InterPro"/>
</dbReference>
<dbReference type="Gene3D" id="1.10.30.50">
    <property type="match status" value="1"/>
</dbReference>
<dbReference type="CDD" id="cd00085">
    <property type="entry name" value="HNHc"/>
    <property type="match status" value="1"/>
</dbReference>
<feature type="domain" description="HNH nuclease" evidence="2">
    <location>
        <begin position="14"/>
        <end position="66"/>
    </location>
</feature>
<evidence type="ECO:0000313" key="4">
    <source>
        <dbReference type="Proteomes" id="UP000574769"/>
    </source>
</evidence>
<dbReference type="Proteomes" id="UP000574769">
    <property type="component" value="Unassembled WGS sequence"/>
</dbReference>
<dbReference type="RefSeq" id="WP_184116363.1">
    <property type="nucleotide sequence ID" value="NZ_JACHNY010000007.1"/>
</dbReference>
<keyword evidence="4" id="KW-1185">Reference proteome</keyword>
<dbReference type="InterPro" id="IPR002711">
    <property type="entry name" value="HNH"/>
</dbReference>
<organism evidence="3 4">
    <name type="scientific">Sphingomonas abaci</name>
    <dbReference type="NCBI Taxonomy" id="237611"/>
    <lineage>
        <taxon>Bacteria</taxon>
        <taxon>Pseudomonadati</taxon>
        <taxon>Pseudomonadota</taxon>
        <taxon>Alphaproteobacteria</taxon>
        <taxon>Sphingomonadales</taxon>
        <taxon>Sphingomonadaceae</taxon>
        <taxon>Sphingomonas</taxon>
    </lineage>
</organism>
<dbReference type="GO" id="GO:0016787">
    <property type="term" value="F:hydrolase activity"/>
    <property type="evidence" value="ECO:0007669"/>
    <property type="project" value="UniProtKB-KW"/>
</dbReference>
<dbReference type="InterPro" id="IPR003615">
    <property type="entry name" value="HNH_nuc"/>
</dbReference>
<sequence length="115" mass="12314">MVQRLRGRAGQAQRARRLARTDGLCERCDADDRVTLATVVDHIVPLAKGGTDEDDNTRNLCDPCHREVTAEQFGHARQVALGACDVNGWPTDPRHPWNASSGDPLGVGGGKKSGG</sequence>
<protein>
    <submittedName>
        <fullName evidence="3">5-methylcytosine-specific restriction protein A</fullName>
        <ecNumber evidence="3">3.1.21.-</ecNumber>
    </submittedName>
</protein>
<dbReference type="Pfam" id="PF01844">
    <property type="entry name" value="HNH"/>
    <property type="match status" value="1"/>
</dbReference>
<comment type="caution">
    <text evidence="3">The sequence shown here is derived from an EMBL/GenBank/DDBJ whole genome shotgun (WGS) entry which is preliminary data.</text>
</comment>
<evidence type="ECO:0000259" key="2">
    <source>
        <dbReference type="SMART" id="SM00507"/>
    </source>
</evidence>
<dbReference type="GO" id="GO:0003676">
    <property type="term" value="F:nucleic acid binding"/>
    <property type="evidence" value="ECO:0007669"/>
    <property type="project" value="InterPro"/>
</dbReference>
<evidence type="ECO:0000313" key="3">
    <source>
        <dbReference type="EMBL" id="MBB4618973.1"/>
    </source>
</evidence>
<feature type="region of interest" description="Disordered" evidence="1">
    <location>
        <begin position="88"/>
        <end position="115"/>
    </location>
</feature>
<proteinExistence type="predicted"/>
<dbReference type="EC" id="3.1.21.-" evidence="3"/>
<dbReference type="GO" id="GO:0004519">
    <property type="term" value="F:endonuclease activity"/>
    <property type="evidence" value="ECO:0007669"/>
    <property type="project" value="InterPro"/>
</dbReference>
<evidence type="ECO:0000256" key="1">
    <source>
        <dbReference type="SAM" id="MobiDB-lite"/>
    </source>
</evidence>
<dbReference type="EMBL" id="JACHNY010000007">
    <property type="protein sequence ID" value="MBB4618973.1"/>
    <property type="molecule type" value="Genomic_DNA"/>
</dbReference>
<keyword evidence="3" id="KW-0378">Hydrolase</keyword>
<dbReference type="SMART" id="SM00507">
    <property type="entry name" value="HNHc"/>
    <property type="match status" value="1"/>
</dbReference>
<feature type="compositionally biased region" description="Gly residues" evidence="1">
    <location>
        <begin position="105"/>
        <end position="115"/>
    </location>
</feature>
<gene>
    <name evidence="3" type="ORF">GGQ96_003123</name>
</gene>